<evidence type="ECO:0000256" key="3">
    <source>
        <dbReference type="HAMAP-Rule" id="MF_00376"/>
    </source>
</evidence>
<evidence type="ECO:0000256" key="1">
    <source>
        <dbReference type="ARBA" id="ARBA00022741"/>
    </source>
</evidence>
<feature type="binding site" evidence="3">
    <location>
        <begin position="12"/>
        <end position="17"/>
    </location>
    <ligand>
        <name>ATP</name>
        <dbReference type="ChEBI" id="CHEBI:30616"/>
    </ligand>
</feature>
<keyword evidence="3" id="KW-0173">Coenzyme A biosynthesis</keyword>
<dbReference type="AlphaFoldDB" id="A0A7C5M9H7"/>
<name>A0A7C5M9H7_UNCW3</name>
<keyword evidence="1 3" id="KW-0547">Nucleotide-binding</keyword>
<comment type="catalytic activity">
    <reaction evidence="3">
        <text>3'-dephospho-CoA + ATP = ADP + CoA + H(+)</text>
        <dbReference type="Rhea" id="RHEA:18245"/>
        <dbReference type="ChEBI" id="CHEBI:15378"/>
        <dbReference type="ChEBI" id="CHEBI:30616"/>
        <dbReference type="ChEBI" id="CHEBI:57287"/>
        <dbReference type="ChEBI" id="CHEBI:57328"/>
        <dbReference type="ChEBI" id="CHEBI:456216"/>
        <dbReference type="EC" id="2.7.1.24"/>
    </reaction>
</comment>
<dbReference type="EC" id="2.7.1.24" evidence="3 4"/>
<dbReference type="InterPro" id="IPR027417">
    <property type="entry name" value="P-loop_NTPase"/>
</dbReference>
<protein>
    <recommendedName>
        <fullName evidence="3 4">Dephospho-CoA kinase</fullName>
        <ecNumber evidence="3 4">2.7.1.24</ecNumber>
    </recommendedName>
    <alternativeName>
        <fullName evidence="3">Dephosphocoenzyme A kinase</fullName>
    </alternativeName>
</protein>
<dbReference type="PANTHER" id="PTHR10695:SF46">
    <property type="entry name" value="BIFUNCTIONAL COENZYME A SYNTHASE-RELATED"/>
    <property type="match status" value="1"/>
</dbReference>
<gene>
    <name evidence="3 5" type="primary">coaE</name>
    <name evidence="5" type="ORF">ENL41_01065</name>
</gene>
<comment type="pathway">
    <text evidence="3">Cofactor biosynthesis; coenzyme A biosynthesis; CoA from (R)-pantothenate: step 5/5.</text>
</comment>
<evidence type="ECO:0000256" key="4">
    <source>
        <dbReference type="NCBIfam" id="TIGR00152"/>
    </source>
</evidence>
<dbReference type="GO" id="GO:0004140">
    <property type="term" value="F:dephospho-CoA kinase activity"/>
    <property type="evidence" value="ECO:0007669"/>
    <property type="project" value="UniProtKB-UniRule"/>
</dbReference>
<dbReference type="SUPFAM" id="SSF52540">
    <property type="entry name" value="P-loop containing nucleoside triphosphate hydrolases"/>
    <property type="match status" value="1"/>
</dbReference>
<proteinExistence type="inferred from homology"/>
<keyword evidence="3 5" id="KW-0418">Kinase</keyword>
<dbReference type="HAMAP" id="MF_00376">
    <property type="entry name" value="Dephospho_CoA_kinase"/>
    <property type="match status" value="1"/>
</dbReference>
<keyword evidence="3 5" id="KW-0808">Transferase</keyword>
<keyword evidence="3" id="KW-0963">Cytoplasm</keyword>
<comment type="function">
    <text evidence="3">Catalyzes the phosphorylation of the 3'-hydroxyl group of dephosphocoenzyme A to form coenzyme A.</text>
</comment>
<reference evidence="5" key="1">
    <citation type="journal article" date="2020" name="mSystems">
        <title>Genome- and Community-Level Interaction Insights into Carbon Utilization and Element Cycling Functions of Hydrothermarchaeota in Hydrothermal Sediment.</title>
        <authorList>
            <person name="Zhou Z."/>
            <person name="Liu Y."/>
            <person name="Xu W."/>
            <person name="Pan J."/>
            <person name="Luo Z.H."/>
            <person name="Li M."/>
        </authorList>
    </citation>
    <scope>NUCLEOTIDE SEQUENCE [LARGE SCALE GENOMIC DNA]</scope>
    <source>
        <strain evidence="5">HyVt-94</strain>
    </source>
</reference>
<dbReference type="PROSITE" id="PS51219">
    <property type="entry name" value="DPCK"/>
    <property type="match status" value="1"/>
</dbReference>
<dbReference type="EMBL" id="DRTV01000083">
    <property type="protein sequence ID" value="HHF57996.1"/>
    <property type="molecule type" value="Genomic_DNA"/>
</dbReference>
<comment type="subcellular location">
    <subcellularLocation>
        <location evidence="3">Cytoplasm</location>
    </subcellularLocation>
</comment>
<dbReference type="Pfam" id="PF01121">
    <property type="entry name" value="CoaE"/>
    <property type="match status" value="1"/>
</dbReference>
<organism evidence="5">
    <name type="scientific">candidate division WOR-3 bacterium</name>
    <dbReference type="NCBI Taxonomy" id="2052148"/>
    <lineage>
        <taxon>Bacteria</taxon>
        <taxon>Bacteria division WOR-3</taxon>
    </lineage>
</organism>
<dbReference type="Proteomes" id="UP000886014">
    <property type="component" value="Unassembled WGS sequence"/>
</dbReference>
<comment type="caution">
    <text evidence="5">The sequence shown here is derived from an EMBL/GenBank/DDBJ whole genome shotgun (WGS) entry which is preliminary data.</text>
</comment>
<dbReference type="CDD" id="cd02022">
    <property type="entry name" value="DPCK"/>
    <property type="match status" value="1"/>
</dbReference>
<keyword evidence="2 3" id="KW-0067">ATP-binding</keyword>
<dbReference type="NCBIfam" id="TIGR00152">
    <property type="entry name" value="dephospho-CoA kinase"/>
    <property type="match status" value="1"/>
</dbReference>
<dbReference type="GO" id="GO:0005524">
    <property type="term" value="F:ATP binding"/>
    <property type="evidence" value="ECO:0007669"/>
    <property type="project" value="UniProtKB-UniRule"/>
</dbReference>
<accession>A0A7C5M9H7</accession>
<evidence type="ECO:0000313" key="5">
    <source>
        <dbReference type="EMBL" id="HHF57996.1"/>
    </source>
</evidence>
<dbReference type="InterPro" id="IPR001977">
    <property type="entry name" value="Depp_CoAkinase"/>
</dbReference>
<comment type="similarity">
    <text evidence="3">Belongs to the CoaE family.</text>
</comment>
<dbReference type="GO" id="GO:0005737">
    <property type="term" value="C:cytoplasm"/>
    <property type="evidence" value="ECO:0007669"/>
    <property type="project" value="UniProtKB-SubCell"/>
</dbReference>
<dbReference type="GO" id="GO:0015937">
    <property type="term" value="P:coenzyme A biosynthetic process"/>
    <property type="evidence" value="ECO:0007669"/>
    <property type="project" value="UniProtKB-UniRule"/>
</dbReference>
<sequence>MKRVFCITGKAGAGKSTVAKILKRRGFRIINVDKLAHVILEENKDIIRKRFGEGVVVNGKISRKKLGEVVFRNPELFDELERIIHPLIKKRLKNILDKLEGVIFIDVAIPDKLGIKEFCEKIIVIYADQWIIEKRLRNSGWSDEKIQEVMKRQGKEYMEPDFIIKNNGSLDLLEKQINDFLKEVELC</sequence>
<evidence type="ECO:0000256" key="2">
    <source>
        <dbReference type="ARBA" id="ARBA00022840"/>
    </source>
</evidence>
<dbReference type="UniPathway" id="UPA00241">
    <property type="reaction ID" value="UER00356"/>
</dbReference>
<dbReference type="Gene3D" id="3.40.50.300">
    <property type="entry name" value="P-loop containing nucleotide triphosphate hydrolases"/>
    <property type="match status" value="1"/>
</dbReference>
<dbReference type="PANTHER" id="PTHR10695">
    <property type="entry name" value="DEPHOSPHO-COA KINASE-RELATED"/>
    <property type="match status" value="1"/>
</dbReference>